<dbReference type="EMBL" id="FQWB01000005">
    <property type="protein sequence ID" value="SHG63882.1"/>
    <property type="molecule type" value="Genomic_DNA"/>
</dbReference>
<protein>
    <submittedName>
        <fullName evidence="1">Uncharacterized protein</fullName>
    </submittedName>
</protein>
<sequence>MNWIRKTIIFIGLSIVFLFAFNANKSAVNKIQPAKTDSSISVDGIHSSVFIQPQANSSFASTQKTLDLSVAKYFENYLVVIPDLKVVTFFAPFANQDINRCEMVSLLLFPFHYFW</sequence>
<evidence type="ECO:0000313" key="1">
    <source>
        <dbReference type="EMBL" id="SHG63882.1"/>
    </source>
</evidence>
<dbReference type="RefSeq" id="WP_073371041.1">
    <property type="nucleotide sequence ID" value="NZ_FQWB01000005.1"/>
</dbReference>
<proteinExistence type="predicted"/>
<name>A0A1M5LFH4_9FLAO</name>
<keyword evidence="2" id="KW-1185">Reference proteome</keyword>
<accession>A0A1M5LFH4</accession>
<dbReference type="AlphaFoldDB" id="A0A1M5LFH4"/>
<organism evidence="1 2">
    <name type="scientific">Flavobacterium fluvii</name>
    <dbReference type="NCBI Taxonomy" id="468056"/>
    <lineage>
        <taxon>Bacteria</taxon>
        <taxon>Pseudomonadati</taxon>
        <taxon>Bacteroidota</taxon>
        <taxon>Flavobacteriia</taxon>
        <taxon>Flavobacteriales</taxon>
        <taxon>Flavobacteriaceae</taxon>
        <taxon>Flavobacterium</taxon>
    </lineage>
</organism>
<gene>
    <name evidence="1" type="ORF">SAMN05443549_105193</name>
</gene>
<dbReference type="OrthoDB" id="1375620at2"/>
<dbReference type="STRING" id="468056.SAMN05443549_105193"/>
<dbReference type="Proteomes" id="UP000184516">
    <property type="component" value="Unassembled WGS sequence"/>
</dbReference>
<evidence type="ECO:0000313" key="2">
    <source>
        <dbReference type="Proteomes" id="UP000184516"/>
    </source>
</evidence>
<reference evidence="2" key="1">
    <citation type="submission" date="2016-11" db="EMBL/GenBank/DDBJ databases">
        <authorList>
            <person name="Varghese N."/>
            <person name="Submissions S."/>
        </authorList>
    </citation>
    <scope>NUCLEOTIDE SEQUENCE [LARGE SCALE GENOMIC DNA]</scope>
    <source>
        <strain evidence="2">DSM 19978</strain>
    </source>
</reference>